<dbReference type="OrthoDB" id="449382at2759"/>
<dbReference type="PROSITE" id="PS50056">
    <property type="entry name" value="TYR_PHOSPHATASE_2"/>
    <property type="match status" value="1"/>
</dbReference>
<dbReference type="EMBL" id="JAAAPX010000091">
    <property type="protein sequence ID" value="KAF4232344.1"/>
    <property type="molecule type" value="Genomic_DNA"/>
</dbReference>
<dbReference type="GO" id="GO:0004721">
    <property type="term" value="F:phosphoprotein phosphatase activity"/>
    <property type="evidence" value="ECO:0007669"/>
    <property type="project" value="InterPro"/>
</dbReference>
<gene>
    <name evidence="2" type="ORF">CNMCM6805_009990</name>
</gene>
<dbReference type="InterPro" id="IPR016130">
    <property type="entry name" value="Tyr_Pase_AS"/>
</dbReference>
<evidence type="ECO:0000313" key="2">
    <source>
        <dbReference type="EMBL" id="KAF4232344.1"/>
    </source>
</evidence>
<dbReference type="PROSITE" id="PS00383">
    <property type="entry name" value="TYR_PHOSPHATASE_1"/>
    <property type="match status" value="1"/>
</dbReference>
<comment type="caution">
    <text evidence="2">The sequence shown here is derived from an EMBL/GenBank/DDBJ whole genome shotgun (WGS) entry which is preliminary data.</text>
</comment>
<dbReference type="InterPro" id="IPR000387">
    <property type="entry name" value="Tyr_Pase_dom"/>
</dbReference>
<dbReference type="Gene3D" id="3.90.190.10">
    <property type="entry name" value="Protein tyrosine phosphatase superfamily"/>
    <property type="match status" value="1"/>
</dbReference>
<reference evidence="2" key="1">
    <citation type="journal article" date="2020" name="bioRxiv">
        <title>Genomic and phenotypic heterogeneity of clinical isolates of the human pathogens Aspergillus fumigatus, Aspergillus lentulus and Aspergillus fumigatiaffinis.</title>
        <authorList>
            <person name="dos Santos R.A.C."/>
            <person name="Steenwyk J.L."/>
            <person name="Rivero-Menendez O."/>
            <person name="Mead M.E."/>
            <person name="Silva L.P."/>
            <person name="Bastos R.W."/>
            <person name="Alastruey-Izquierdo A."/>
            <person name="Goldman G.H."/>
            <person name="Rokas A."/>
        </authorList>
    </citation>
    <scope>NUCLEOTIDE SEQUENCE</scope>
    <source>
        <strain evidence="2">CNM-CM6805</strain>
    </source>
</reference>
<proteinExistence type="predicted"/>
<dbReference type="Pfam" id="PF13350">
    <property type="entry name" value="Y_phosphatase3"/>
    <property type="match status" value="1"/>
</dbReference>
<dbReference type="SUPFAM" id="SSF52799">
    <property type="entry name" value="(Phosphotyrosine protein) phosphatases II"/>
    <property type="match status" value="1"/>
</dbReference>
<dbReference type="InterPro" id="IPR026893">
    <property type="entry name" value="Tyr/Ser_Pase_IphP-type"/>
</dbReference>
<reference evidence="2" key="2">
    <citation type="submission" date="2020-04" db="EMBL/GenBank/DDBJ databases">
        <authorList>
            <person name="Santos R.A.C."/>
            <person name="Steenwyk J.L."/>
            <person name="Rivero-Menendez O."/>
            <person name="Mead M.E."/>
            <person name="Silva L.P."/>
            <person name="Bastos R.W."/>
            <person name="Alastruey-Izquierdo A."/>
            <person name="Goldman G.H."/>
            <person name="Rokas A."/>
        </authorList>
    </citation>
    <scope>NUCLEOTIDE SEQUENCE</scope>
    <source>
        <strain evidence="2">CNM-CM6805</strain>
    </source>
</reference>
<keyword evidence="3" id="KW-1185">Reference proteome</keyword>
<feature type="domain" description="Tyrosine specific protein phosphatases" evidence="1">
    <location>
        <begin position="157"/>
        <end position="197"/>
    </location>
</feature>
<evidence type="ECO:0000259" key="1">
    <source>
        <dbReference type="PROSITE" id="PS50056"/>
    </source>
</evidence>
<dbReference type="Proteomes" id="UP000653565">
    <property type="component" value="Unassembled WGS sequence"/>
</dbReference>
<protein>
    <recommendedName>
        <fullName evidence="1">Tyrosine specific protein phosphatases domain-containing protein</fullName>
    </recommendedName>
</protein>
<dbReference type="InterPro" id="IPR029021">
    <property type="entry name" value="Prot-tyrosine_phosphatase-like"/>
</dbReference>
<organism evidence="2 3">
    <name type="scientific">Aspergillus fumigatiaffinis</name>
    <dbReference type="NCBI Taxonomy" id="340414"/>
    <lineage>
        <taxon>Eukaryota</taxon>
        <taxon>Fungi</taxon>
        <taxon>Dikarya</taxon>
        <taxon>Ascomycota</taxon>
        <taxon>Pezizomycotina</taxon>
        <taxon>Eurotiomycetes</taxon>
        <taxon>Eurotiomycetidae</taxon>
        <taxon>Eurotiales</taxon>
        <taxon>Aspergillaceae</taxon>
        <taxon>Aspergillus</taxon>
        <taxon>Aspergillus subgen. Fumigati</taxon>
    </lineage>
</organism>
<name>A0A8H4H0P8_9EURO</name>
<evidence type="ECO:0000313" key="3">
    <source>
        <dbReference type="Proteomes" id="UP000653565"/>
    </source>
</evidence>
<accession>A0A8H4H0P8</accession>
<dbReference type="AlphaFoldDB" id="A0A8H4H0P8"/>
<sequence length="294" mass="32116">MGSITASPVAPELGLADYIDIEIDQPIPPEALTGILSKPPFRIVEGGFNIRDLGHIGHPGIQPGLVYRSGLLTNLTEVGKSQLVSDLSLGAIFDLRSHRERLLFPPPQLHQQVNLFWQPQTGTPTPIILSDFAANNGNDAYRDMYLDILESHVPSLRGLLTYIRDSLNGGSAGEKKAILFHCHSGKDRTGVASALLLSLAGVPDQLIAWEYALTRIGIETQKEYLLRSLQQAWPECAAGAPGFKEFVAIKASYMMTFLEAVRVKYGGMEMFVTDVMGMSKVDVEVVRAVLRGES</sequence>